<comment type="caution">
    <text evidence="1">The sequence shown here is derived from an EMBL/GenBank/DDBJ whole genome shotgun (WGS) entry which is preliminary data.</text>
</comment>
<dbReference type="EMBL" id="AFMD02000462">
    <property type="protein sequence ID" value="EMG19929.1"/>
    <property type="molecule type" value="Genomic_DNA"/>
</dbReference>
<dbReference type="AlphaFoldDB" id="M3H6C2"/>
<accession>M3H6C2</accession>
<dbReference type="Proteomes" id="UP000011778">
    <property type="component" value="Unassembled WGS sequence"/>
</dbReference>
<organism evidence="1 2">
    <name type="scientific">Leptospira interrogans serovar Copenhageni str. LT2050</name>
    <dbReference type="NCBI Taxonomy" id="1001598"/>
    <lineage>
        <taxon>Bacteria</taxon>
        <taxon>Pseudomonadati</taxon>
        <taxon>Spirochaetota</taxon>
        <taxon>Spirochaetia</taxon>
        <taxon>Leptospirales</taxon>
        <taxon>Leptospiraceae</taxon>
        <taxon>Leptospira</taxon>
    </lineage>
</organism>
<name>M3H6C2_LEPIT</name>
<sequence>MIVKIWNEDSDPICIKRKFFCSLQKINLIFVFNFLLNGLEMDFVLGDVCVLYRGCLKDDS</sequence>
<gene>
    <name evidence="1" type="ORF">LEP1GSC150_5194</name>
</gene>
<evidence type="ECO:0000313" key="2">
    <source>
        <dbReference type="Proteomes" id="UP000011778"/>
    </source>
</evidence>
<proteinExistence type="predicted"/>
<reference evidence="1 2" key="1">
    <citation type="submission" date="2013-02" db="EMBL/GenBank/DDBJ databases">
        <authorList>
            <person name="Harkins D.M."/>
            <person name="Durkin A.S."/>
            <person name="Brinkac L.M."/>
            <person name="Haft D.H."/>
            <person name="Selengut J.D."/>
            <person name="Sanka R."/>
            <person name="DePew J."/>
            <person name="Purushe J."/>
            <person name="Tulsiani S.M."/>
            <person name="Graham G.C."/>
            <person name="Burns M.-A."/>
            <person name="Dohnt M.F."/>
            <person name="Smythe L.D."/>
            <person name="McKay D.B."/>
            <person name="Craig S.B."/>
            <person name="Vinetz J.M."/>
            <person name="Sutton G.G."/>
            <person name="Nierman W.C."/>
            <person name="Fouts D.E."/>
        </authorList>
    </citation>
    <scope>NUCLEOTIDE SEQUENCE [LARGE SCALE GENOMIC DNA]</scope>
    <source>
        <strain evidence="1 2">LT2050</strain>
    </source>
</reference>
<evidence type="ECO:0000313" key="1">
    <source>
        <dbReference type="EMBL" id="EMG19929.1"/>
    </source>
</evidence>
<protein>
    <submittedName>
        <fullName evidence="1">Uncharacterized protein</fullName>
    </submittedName>
</protein>